<dbReference type="Gene3D" id="3.30.413.10">
    <property type="entry name" value="Sulfite Reductase Hemoprotein, domain 1"/>
    <property type="match status" value="1"/>
</dbReference>
<keyword evidence="1" id="KW-0004">4Fe-4S</keyword>
<dbReference type="RefSeq" id="WP_243651799.1">
    <property type="nucleotide sequence ID" value="NZ_SLZU01000001.1"/>
</dbReference>
<dbReference type="GO" id="GO:0046872">
    <property type="term" value="F:metal ion binding"/>
    <property type="evidence" value="ECO:0007669"/>
    <property type="project" value="UniProtKB-KW"/>
</dbReference>
<name>A0A4R3JND6_9RHOB</name>
<evidence type="ECO:0000256" key="4">
    <source>
        <dbReference type="ARBA" id="ARBA00023002"/>
    </source>
</evidence>
<keyword evidence="4" id="KW-0560">Oxidoreductase</keyword>
<dbReference type="InterPro" id="IPR045854">
    <property type="entry name" value="NO2/SO3_Rdtase_4Fe4S_sf"/>
</dbReference>
<dbReference type="GO" id="GO:0016491">
    <property type="term" value="F:oxidoreductase activity"/>
    <property type="evidence" value="ECO:0007669"/>
    <property type="project" value="UniProtKB-KW"/>
</dbReference>
<evidence type="ECO:0000256" key="2">
    <source>
        <dbReference type="ARBA" id="ARBA00022617"/>
    </source>
</evidence>
<dbReference type="Gene3D" id="3.90.480.20">
    <property type="match status" value="1"/>
</dbReference>
<evidence type="ECO:0000256" key="5">
    <source>
        <dbReference type="ARBA" id="ARBA00023004"/>
    </source>
</evidence>
<dbReference type="EMBL" id="SLZU01000001">
    <property type="protein sequence ID" value="TCS67082.1"/>
    <property type="molecule type" value="Genomic_DNA"/>
</dbReference>
<evidence type="ECO:0000259" key="7">
    <source>
        <dbReference type="Pfam" id="PF03460"/>
    </source>
</evidence>
<dbReference type="Pfam" id="PF03460">
    <property type="entry name" value="NIR_SIR_ferr"/>
    <property type="match status" value="1"/>
</dbReference>
<dbReference type="InterPro" id="IPR006066">
    <property type="entry name" value="NO2/SO3_Rdtase_FeS/sirohaem_BS"/>
</dbReference>
<evidence type="ECO:0000256" key="6">
    <source>
        <dbReference type="ARBA" id="ARBA00023014"/>
    </source>
</evidence>
<evidence type="ECO:0000256" key="1">
    <source>
        <dbReference type="ARBA" id="ARBA00022485"/>
    </source>
</evidence>
<dbReference type="GO" id="GO:0020037">
    <property type="term" value="F:heme binding"/>
    <property type="evidence" value="ECO:0007669"/>
    <property type="project" value="InterPro"/>
</dbReference>
<dbReference type="PROSITE" id="PS00365">
    <property type="entry name" value="NIR_SIR"/>
    <property type="match status" value="1"/>
</dbReference>
<keyword evidence="3" id="KW-0479">Metal-binding</keyword>
<protein>
    <submittedName>
        <fullName evidence="8">Precorrin-3B synthase</fullName>
    </submittedName>
</protein>
<keyword evidence="5" id="KW-0408">Iron</keyword>
<keyword evidence="6" id="KW-0411">Iron-sulfur</keyword>
<dbReference type="SUPFAM" id="SSF55124">
    <property type="entry name" value="Nitrite/Sulfite reductase N-terminal domain-like"/>
    <property type="match status" value="1"/>
</dbReference>
<dbReference type="SUPFAM" id="SSF56014">
    <property type="entry name" value="Nitrite and sulphite reductase 4Fe-4S domain-like"/>
    <property type="match status" value="1"/>
</dbReference>
<comment type="caution">
    <text evidence="8">The sequence shown here is derived from an EMBL/GenBank/DDBJ whole genome shotgun (WGS) entry which is preliminary data.</text>
</comment>
<dbReference type="InterPro" id="IPR005117">
    <property type="entry name" value="NiRdtase/SiRdtase_haem-b_fer"/>
</dbReference>
<dbReference type="Proteomes" id="UP000295696">
    <property type="component" value="Unassembled WGS sequence"/>
</dbReference>
<dbReference type="PANTHER" id="PTHR32439:SF9">
    <property type="entry name" value="BLR3264 PROTEIN"/>
    <property type="match status" value="1"/>
</dbReference>
<gene>
    <name evidence="8" type="ORF">EDD52_101172</name>
</gene>
<proteinExistence type="predicted"/>
<keyword evidence="9" id="KW-1185">Reference proteome</keyword>
<dbReference type="InterPro" id="IPR036136">
    <property type="entry name" value="Nit/Sulf_reduc_fer-like_dom_sf"/>
</dbReference>
<evidence type="ECO:0000313" key="9">
    <source>
        <dbReference type="Proteomes" id="UP000295696"/>
    </source>
</evidence>
<evidence type="ECO:0000256" key="3">
    <source>
        <dbReference type="ARBA" id="ARBA00022723"/>
    </source>
</evidence>
<sequence length="382" mass="40230">MSVPSANPQIKGWCPGAHRPMMSGDGLVVRVRPFRAELDRDQTLGLCALAQRFGNGTLDLTSRANLQIRGVAGEDHAALLAELDGLGLIDSDPRVEGHRNILIDPDWRHGDLTDRLYGAVLATLPDLPDLPEKMGIALDAGRGAHLRAGSADFRFEISDEGGLILRADGAARGRPVSEDTAMDALREMAAWFISTGGRDHGRMARHLAQVALPGDWQVIAPCSAAAEFTIGPANGGSILGAAFGKIDAAALSVLMQETGAPALRLMLGRMFWLRGGTAPCLTQEFVHSPDDPILRAHACPGAPYCPQATVATRQIAGRLAAQVSGSLHVSGCAKGCAFPRAADVTLVGREGAFDLVLNGAPWEEPSQGGLTPAQITNLEEVI</sequence>
<keyword evidence="2" id="KW-0349">Heme</keyword>
<feature type="domain" description="Nitrite/Sulfite reductase ferredoxin-like" evidence="7">
    <location>
        <begin position="20"/>
        <end position="84"/>
    </location>
</feature>
<evidence type="ECO:0000313" key="8">
    <source>
        <dbReference type="EMBL" id="TCS67082.1"/>
    </source>
</evidence>
<accession>A0A4R3JND6</accession>
<dbReference type="AlphaFoldDB" id="A0A4R3JND6"/>
<dbReference type="PANTHER" id="PTHR32439">
    <property type="entry name" value="FERREDOXIN--NITRITE REDUCTASE, CHLOROPLASTIC"/>
    <property type="match status" value="1"/>
</dbReference>
<organism evidence="8 9">
    <name type="scientific">Primorskyibacter sedentarius</name>
    <dbReference type="NCBI Taxonomy" id="745311"/>
    <lineage>
        <taxon>Bacteria</taxon>
        <taxon>Pseudomonadati</taxon>
        <taxon>Pseudomonadota</taxon>
        <taxon>Alphaproteobacteria</taxon>
        <taxon>Rhodobacterales</taxon>
        <taxon>Roseobacteraceae</taxon>
        <taxon>Primorskyibacter</taxon>
    </lineage>
</organism>
<dbReference type="InterPro" id="IPR051329">
    <property type="entry name" value="NIR_SIR_4Fe-4S"/>
</dbReference>
<dbReference type="GO" id="GO:0051539">
    <property type="term" value="F:4 iron, 4 sulfur cluster binding"/>
    <property type="evidence" value="ECO:0007669"/>
    <property type="project" value="UniProtKB-KW"/>
</dbReference>
<reference evidence="8 9" key="1">
    <citation type="submission" date="2019-03" db="EMBL/GenBank/DDBJ databases">
        <title>Genomic Encyclopedia of Type Strains, Phase IV (KMG-IV): sequencing the most valuable type-strain genomes for metagenomic binning, comparative biology and taxonomic classification.</title>
        <authorList>
            <person name="Goeker M."/>
        </authorList>
    </citation>
    <scope>NUCLEOTIDE SEQUENCE [LARGE SCALE GENOMIC DNA]</scope>
    <source>
        <strain evidence="8 9">DSM 104836</strain>
    </source>
</reference>